<feature type="region of interest" description="Disordered" evidence="2">
    <location>
        <begin position="1"/>
        <end position="47"/>
    </location>
</feature>
<dbReference type="EMBL" id="JAHCLR010000050">
    <property type="protein sequence ID" value="MBS9535586.1"/>
    <property type="molecule type" value="Genomic_DNA"/>
</dbReference>
<reference evidence="3 4" key="1">
    <citation type="submission" date="2021-05" db="EMBL/GenBank/DDBJ databases">
        <title>Mycobacterium acidophilum sp. nov., an extremely acid-tolerant member of the genus Mycobacterium.</title>
        <authorList>
            <person name="Xia J."/>
        </authorList>
    </citation>
    <scope>NUCLEOTIDE SEQUENCE [LARGE SCALE GENOMIC DNA]</scope>
    <source>
        <strain evidence="3 4">M1</strain>
    </source>
</reference>
<dbReference type="RefSeq" id="WP_214094443.1">
    <property type="nucleotide sequence ID" value="NZ_JAHCLR010000050.1"/>
</dbReference>
<feature type="coiled-coil region" evidence="1">
    <location>
        <begin position="124"/>
        <end position="158"/>
    </location>
</feature>
<evidence type="ECO:0000256" key="2">
    <source>
        <dbReference type="SAM" id="MobiDB-lite"/>
    </source>
</evidence>
<proteinExistence type="predicted"/>
<gene>
    <name evidence="3" type="ORF">KIH27_18530</name>
</gene>
<keyword evidence="4" id="KW-1185">Reference proteome</keyword>
<evidence type="ECO:0000313" key="4">
    <source>
        <dbReference type="Proteomes" id="UP001519535"/>
    </source>
</evidence>
<evidence type="ECO:0008006" key="5">
    <source>
        <dbReference type="Google" id="ProtNLM"/>
    </source>
</evidence>
<dbReference type="Proteomes" id="UP001519535">
    <property type="component" value="Unassembled WGS sequence"/>
</dbReference>
<name>A0ABS5RMZ7_9MYCO</name>
<accession>A0ABS5RMZ7</accession>
<comment type="caution">
    <text evidence="3">The sequence shown here is derived from an EMBL/GenBank/DDBJ whole genome shotgun (WGS) entry which is preliminary data.</text>
</comment>
<feature type="coiled-coil region" evidence="1">
    <location>
        <begin position="188"/>
        <end position="247"/>
    </location>
</feature>
<organism evidence="3 4">
    <name type="scientific">Mycolicibacter acidiphilus</name>
    <dbReference type="NCBI Taxonomy" id="2835306"/>
    <lineage>
        <taxon>Bacteria</taxon>
        <taxon>Bacillati</taxon>
        <taxon>Actinomycetota</taxon>
        <taxon>Actinomycetes</taxon>
        <taxon>Mycobacteriales</taxon>
        <taxon>Mycobacteriaceae</taxon>
        <taxon>Mycolicibacter</taxon>
    </lineage>
</organism>
<protein>
    <recommendedName>
        <fullName evidence="5">Chromosome partition protein Smc</fullName>
    </recommendedName>
</protein>
<evidence type="ECO:0000313" key="3">
    <source>
        <dbReference type="EMBL" id="MBS9535586.1"/>
    </source>
</evidence>
<sequence length="378" mass="40645">MSETPAMDLTREPCTYPGCTRPRRPDPTTGRPTRYCEQADDDGGPVHNRVTAWKARQAQQSTVDTQDPPGVAAPVSLARATLEQHLTELPDKLAEQRRYLDALLDTLRTASDLEAAGAEVEDAHRDALAKVVDAERRAADAERIARAATARAEHAERDRAEADAIAADALTEAAQIRDAAQAQLHQVQAAAEAEVTQARSELAAANEKHAATTTQHQAELQQARDEATEARAAAAAARTALDAAETQAADAITQLRADVESARSQAGAAAAAATAARVELATATAETRLVQQIAVSDREALTAIRQELDRQRTEFQTERDAQRAAHAEQVAQLTHIAEERAQALTAALTAAHEVAETYRAQLKDLERPSPRRKSTPQT</sequence>
<evidence type="ECO:0000256" key="1">
    <source>
        <dbReference type="SAM" id="Coils"/>
    </source>
</evidence>
<keyword evidence="1" id="KW-0175">Coiled coil</keyword>